<proteinExistence type="predicted"/>
<evidence type="ECO:0000313" key="6">
    <source>
        <dbReference type="Proteomes" id="UP000803844"/>
    </source>
</evidence>
<dbReference type="Proteomes" id="UP000803844">
    <property type="component" value="Unassembled WGS sequence"/>
</dbReference>
<dbReference type="Pfam" id="PF01428">
    <property type="entry name" value="zf-AN1"/>
    <property type="match status" value="1"/>
</dbReference>
<evidence type="ECO:0000256" key="1">
    <source>
        <dbReference type="ARBA" id="ARBA00022723"/>
    </source>
</evidence>
<accession>A0A9P4XXT8</accession>
<keyword evidence="1" id="KW-0479">Metal-binding</keyword>
<comment type="caution">
    <text evidence="5">The sequence shown here is derived from an EMBL/GenBank/DDBJ whole genome shotgun (WGS) entry which is preliminary data.</text>
</comment>
<evidence type="ECO:0000256" key="2">
    <source>
        <dbReference type="ARBA" id="ARBA00022771"/>
    </source>
</evidence>
<keyword evidence="2" id="KW-0863">Zinc-finger</keyword>
<dbReference type="InterPro" id="IPR000058">
    <property type="entry name" value="Znf_AN1"/>
</dbReference>
<reference evidence="5" key="1">
    <citation type="journal article" date="2020" name="Phytopathology">
        <title>Genome sequence of the chestnut blight fungus Cryphonectria parasitica EP155: A fundamental resource for an archetypical invasive plant pathogen.</title>
        <authorList>
            <person name="Crouch J.A."/>
            <person name="Dawe A."/>
            <person name="Aerts A."/>
            <person name="Barry K."/>
            <person name="Churchill A.C.L."/>
            <person name="Grimwood J."/>
            <person name="Hillman B."/>
            <person name="Milgroom M.G."/>
            <person name="Pangilinan J."/>
            <person name="Smith M."/>
            <person name="Salamov A."/>
            <person name="Schmutz J."/>
            <person name="Yadav J."/>
            <person name="Grigoriev I.V."/>
            <person name="Nuss D."/>
        </authorList>
    </citation>
    <scope>NUCLEOTIDE SEQUENCE</scope>
    <source>
        <strain evidence="5">EP155</strain>
    </source>
</reference>
<dbReference type="GeneID" id="63840857"/>
<organism evidence="5 6">
    <name type="scientific">Cryphonectria parasitica (strain ATCC 38755 / EP155)</name>
    <dbReference type="NCBI Taxonomy" id="660469"/>
    <lineage>
        <taxon>Eukaryota</taxon>
        <taxon>Fungi</taxon>
        <taxon>Dikarya</taxon>
        <taxon>Ascomycota</taxon>
        <taxon>Pezizomycotina</taxon>
        <taxon>Sordariomycetes</taxon>
        <taxon>Sordariomycetidae</taxon>
        <taxon>Diaporthales</taxon>
        <taxon>Cryphonectriaceae</taxon>
        <taxon>Cryphonectria-Endothia species complex</taxon>
        <taxon>Cryphonectria</taxon>
    </lineage>
</organism>
<dbReference type="EMBL" id="MU032350">
    <property type="protein sequence ID" value="KAF3762899.1"/>
    <property type="molecule type" value="Genomic_DNA"/>
</dbReference>
<dbReference type="InterPro" id="IPR035896">
    <property type="entry name" value="AN1-like_Znf"/>
</dbReference>
<sequence length="73" mass="8332">MAKPRCPAKIEGKECRKLAHPIVGKCDDCGKLFCSAHRFMEEHNCEMADVTKTKLFQENAAQLLKERTQVVRI</sequence>
<dbReference type="AlphaFoldDB" id="A0A9P4XXT8"/>
<gene>
    <name evidence="5" type="ORF">M406DRAFT_357628</name>
</gene>
<evidence type="ECO:0000256" key="3">
    <source>
        <dbReference type="ARBA" id="ARBA00022833"/>
    </source>
</evidence>
<dbReference type="SMART" id="SM00154">
    <property type="entry name" value="ZnF_AN1"/>
    <property type="match status" value="1"/>
</dbReference>
<feature type="domain" description="AN1-type" evidence="4">
    <location>
        <begin position="11"/>
        <end position="50"/>
    </location>
</feature>
<protein>
    <recommendedName>
        <fullName evidence="4">AN1-type domain-containing protein</fullName>
    </recommendedName>
</protein>
<dbReference type="OrthoDB" id="428577at2759"/>
<keyword evidence="6" id="KW-1185">Reference proteome</keyword>
<dbReference type="SUPFAM" id="SSF118310">
    <property type="entry name" value="AN1-like Zinc finger"/>
    <property type="match status" value="1"/>
</dbReference>
<evidence type="ECO:0000313" key="5">
    <source>
        <dbReference type="EMBL" id="KAF3762899.1"/>
    </source>
</evidence>
<dbReference type="RefSeq" id="XP_040773878.1">
    <property type="nucleotide sequence ID" value="XM_040923728.1"/>
</dbReference>
<name>A0A9P4XXT8_CRYP1</name>
<dbReference type="Gene3D" id="4.10.1110.10">
    <property type="entry name" value="AN1-like Zinc finger"/>
    <property type="match status" value="1"/>
</dbReference>
<dbReference type="GO" id="GO:0008270">
    <property type="term" value="F:zinc ion binding"/>
    <property type="evidence" value="ECO:0007669"/>
    <property type="project" value="UniProtKB-KW"/>
</dbReference>
<evidence type="ECO:0000259" key="4">
    <source>
        <dbReference type="SMART" id="SM00154"/>
    </source>
</evidence>
<keyword evidence="3" id="KW-0862">Zinc</keyword>